<evidence type="ECO:0000256" key="3">
    <source>
        <dbReference type="ARBA" id="ARBA00022630"/>
    </source>
</evidence>
<dbReference type="InterPro" id="IPR012135">
    <property type="entry name" value="Dihydroorotate_DH_1_2"/>
</dbReference>
<dbReference type="InterPro" id="IPR005720">
    <property type="entry name" value="Dihydroorotate_DH_cat"/>
</dbReference>
<dbReference type="GO" id="GO:0044205">
    <property type="term" value="P:'de novo' UMP biosynthetic process"/>
    <property type="evidence" value="ECO:0007669"/>
    <property type="project" value="UniProtKB-UniPathway"/>
</dbReference>
<accession>A0A4R2E5V2</accession>
<comment type="caution">
    <text evidence="8">The sequence shown here is derived from an EMBL/GenBank/DDBJ whole genome shotgun (WGS) entry which is preliminary data.</text>
</comment>
<dbReference type="Proteomes" id="UP000294830">
    <property type="component" value="Unassembled WGS sequence"/>
</dbReference>
<feature type="domain" description="Dihydroorotate dehydrogenase catalytic" evidence="7">
    <location>
        <begin position="9"/>
        <end position="292"/>
    </location>
</feature>
<dbReference type="EMBL" id="SLWB01000017">
    <property type="protein sequence ID" value="TCN62907.1"/>
    <property type="molecule type" value="Genomic_DNA"/>
</dbReference>
<dbReference type="Pfam" id="PF01180">
    <property type="entry name" value="DHO_dh"/>
    <property type="match status" value="1"/>
</dbReference>
<evidence type="ECO:0000256" key="2">
    <source>
        <dbReference type="ARBA" id="ARBA00004725"/>
    </source>
</evidence>
<organism evidence="8 9">
    <name type="scientific">Acetobacteroides hydrogenigenes</name>
    <dbReference type="NCBI Taxonomy" id="979970"/>
    <lineage>
        <taxon>Bacteria</taxon>
        <taxon>Pseudomonadati</taxon>
        <taxon>Bacteroidota</taxon>
        <taxon>Bacteroidia</taxon>
        <taxon>Bacteroidales</taxon>
        <taxon>Rikenellaceae</taxon>
        <taxon>Acetobacteroides</taxon>
    </lineage>
</organism>
<evidence type="ECO:0000313" key="8">
    <source>
        <dbReference type="EMBL" id="TCN62907.1"/>
    </source>
</evidence>
<dbReference type="AlphaFoldDB" id="A0A4R2E5V2"/>
<name>A0A4R2E5V2_9BACT</name>
<gene>
    <name evidence="8" type="ORF">CLV25_11744</name>
</gene>
<comment type="pathway">
    <text evidence="2">Pyrimidine metabolism; UMP biosynthesis via de novo pathway.</text>
</comment>
<evidence type="ECO:0000256" key="5">
    <source>
        <dbReference type="ARBA" id="ARBA00022975"/>
    </source>
</evidence>
<dbReference type="RefSeq" id="WP_131840311.1">
    <property type="nucleotide sequence ID" value="NZ_SLWB01000017.1"/>
</dbReference>
<comment type="cofactor">
    <cofactor evidence="1">
        <name>FMN</name>
        <dbReference type="ChEBI" id="CHEBI:58210"/>
    </cofactor>
</comment>
<dbReference type="UniPathway" id="UPA00070"/>
<keyword evidence="4" id="KW-0288">FMN</keyword>
<evidence type="ECO:0000256" key="1">
    <source>
        <dbReference type="ARBA" id="ARBA00001917"/>
    </source>
</evidence>
<reference evidence="8 9" key="1">
    <citation type="submission" date="2019-03" db="EMBL/GenBank/DDBJ databases">
        <title>Genomic Encyclopedia of Archaeal and Bacterial Type Strains, Phase II (KMG-II): from individual species to whole genera.</title>
        <authorList>
            <person name="Goeker M."/>
        </authorList>
    </citation>
    <scope>NUCLEOTIDE SEQUENCE [LARGE SCALE GENOMIC DNA]</scope>
    <source>
        <strain evidence="8 9">RL-C</strain>
    </source>
</reference>
<sequence>MVDISADYMGLKLRSPLVASSSGLTTHLKDLKKFEESGVGAIILKSIFEEEIIHYAQESLTRMSVSPSIYPEALDYFELEYEQIKDPLSDYLNLISSAKKELTIPVIASINCITAEGWLNYAQKIEQAGADALELNLFILPSDFTRTSQESEAIYFDIVSKVLEKITIPVSLKIGYYSAALGLLIQKLSETGVKGITLFNRMYAIDFTTDTMEFTTPNVLSTPSDISTSLRWIAIMANRVKCDLAASTGVLNGDAMVKQLLAGAKVVTAASAFYLHGIPYAQDMLNDLKRWMVANDYTSLDAFRGKMSKDRTYNPAAFERVQFMKYFKDR</sequence>
<dbReference type="PANTHER" id="PTHR48109">
    <property type="entry name" value="DIHYDROOROTATE DEHYDROGENASE (QUINONE), MITOCHONDRIAL-RELATED"/>
    <property type="match status" value="1"/>
</dbReference>
<dbReference type="PANTHER" id="PTHR48109:SF3">
    <property type="entry name" value="SLL0744 PROTEIN"/>
    <property type="match status" value="1"/>
</dbReference>
<keyword evidence="9" id="KW-1185">Reference proteome</keyword>
<keyword evidence="6" id="KW-0560">Oxidoreductase</keyword>
<dbReference type="InterPro" id="IPR013785">
    <property type="entry name" value="Aldolase_TIM"/>
</dbReference>
<dbReference type="InterPro" id="IPR050074">
    <property type="entry name" value="DHO_dehydrogenase"/>
</dbReference>
<evidence type="ECO:0000259" key="7">
    <source>
        <dbReference type="Pfam" id="PF01180"/>
    </source>
</evidence>
<dbReference type="GO" id="GO:0006207">
    <property type="term" value="P:'de novo' pyrimidine nucleobase biosynthetic process"/>
    <property type="evidence" value="ECO:0007669"/>
    <property type="project" value="TreeGrafter"/>
</dbReference>
<evidence type="ECO:0000256" key="4">
    <source>
        <dbReference type="ARBA" id="ARBA00022643"/>
    </source>
</evidence>
<keyword evidence="5" id="KW-0665">Pyrimidine biosynthesis</keyword>
<dbReference type="GO" id="GO:0005737">
    <property type="term" value="C:cytoplasm"/>
    <property type="evidence" value="ECO:0007669"/>
    <property type="project" value="InterPro"/>
</dbReference>
<evidence type="ECO:0000256" key="6">
    <source>
        <dbReference type="ARBA" id="ARBA00023002"/>
    </source>
</evidence>
<dbReference type="PIRSF" id="PIRSF000164">
    <property type="entry name" value="DHO_oxidase"/>
    <property type="match status" value="1"/>
</dbReference>
<evidence type="ECO:0000313" key="9">
    <source>
        <dbReference type="Proteomes" id="UP000294830"/>
    </source>
</evidence>
<keyword evidence="3" id="KW-0285">Flavoprotein</keyword>
<dbReference type="GO" id="GO:0004152">
    <property type="term" value="F:dihydroorotate dehydrogenase activity"/>
    <property type="evidence" value="ECO:0007669"/>
    <property type="project" value="InterPro"/>
</dbReference>
<dbReference type="OrthoDB" id="9794954at2"/>
<protein>
    <submittedName>
        <fullName evidence="8">Dihydroorotate dehydrogenase (Fumarate)</fullName>
    </submittedName>
</protein>
<dbReference type="NCBIfam" id="NF005741">
    <property type="entry name" value="PRK07565.1"/>
    <property type="match status" value="1"/>
</dbReference>
<proteinExistence type="predicted"/>
<dbReference type="Gene3D" id="3.20.20.70">
    <property type="entry name" value="Aldolase class I"/>
    <property type="match status" value="1"/>
</dbReference>
<dbReference type="SUPFAM" id="SSF51395">
    <property type="entry name" value="FMN-linked oxidoreductases"/>
    <property type="match status" value="1"/>
</dbReference>